<proteinExistence type="predicted"/>
<comment type="caution">
    <text evidence="2">The sequence shown here is derived from an EMBL/GenBank/DDBJ whole genome shotgun (WGS) entry which is preliminary data.</text>
</comment>
<organism evidence="2 3">
    <name type="scientific">Coregonus suidteri</name>
    <dbReference type="NCBI Taxonomy" id="861788"/>
    <lineage>
        <taxon>Eukaryota</taxon>
        <taxon>Metazoa</taxon>
        <taxon>Chordata</taxon>
        <taxon>Craniata</taxon>
        <taxon>Vertebrata</taxon>
        <taxon>Euteleostomi</taxon>
        <taxon>Actinopterygii</taxon>
        <taxon>Neopterygii</taxon>
        <taxon>Teleostei</taxon>
        <taxon>Protacanthopterygii</taxon>
        <taxon>Salmoniformes</taxon>
        <taxon>Salmonidae</taxon>
        <taxon>Coregoninae</taxon>
        <taxon>Coregonus</taxon>
    </lineage>
</organism>
<evidence type="ECO:0000313" key="3">
    <source>
        <dbReference type="Proteomes" id="UP001356427"/>
    </source>
</evidence>
<dbReference type="Proteomes" id="UP001356427">
    <property type="component" value="Unassembled WGS sequence"/>
</dbReference>
<keyword evidence="3" id="KW-1185">Reference proteome</keyword>
<accession>A0AAN8KP30</accession>
<dbReference type="EMBL" id="JAGTTL010000033">
    <property type="protein sequence ID" value="KAK6296072.1"/>
    <property type="molecule type" value="Genomic_DNA"/>
</dbReference>
<gene>
    <name evidence="2" type="ORF">J4Q44_G00337850</name>
</gene>
<name>A0AAN8KP30_9TELE</name>
<protein>
    <submittedName>
        <fullName evidence="2">Uncharacterized protein</fullName>
    </submittedName>
</protein>
<evidence type="ECO:0000256" key="1">
    <source>
        <dbReference type="SAM" id="MobiDB-lite"/>
    </source>
</evidence>
<reference evidence="2 3" key="1">
    <citation type="submission" date="2021-04" db="EMBL/GenBank/DDBJ databases">
        <authorList>
            <person name="De Guttry C."/>
            <person name="Zahm M."/>
            <person name="Klopp C."/>
            <person name="Cabau C."/>
            <person name="Louis A."/>
            <person name="Berthelot C."/>
            <person name="Parey E."/>
            <person name="Roest Crollius H."/>
            <person name="Montfort J."/>
            <person name="Robinson-Rechavi M."/>
            <person name="Bucao C."/>
            <person name="Bouchez O."/>
            <person name="Gislard M."/>
            <person name="Lluch J."/>
            <person name="Milhes M."/>
            <person name="Lampietro C."/>
            <person name="Lopez Roques C."/>
            <person name="Donnadieu C."/>
            <person name="Braasch I."/>
            <person name="Desvignes T."/>
            <person name="Postlethwait J."/>
            <person name="Bobe J."/>
            <person name="Wedekind C."/>
            <person name="Guiguen Y."/>
        </authorList>
    </citation>
    <scope>NUCLEOTIDE SEQUENCE [LARGE SCALE GENOMIC DNA]</scope>
    <source>
        <strain evidence="2">Cs_M1</strain>
        <tissue evidence="2">Blood</tissue>
    </source>
</reference>
<feature type="region of interest" description="Disordered" evidence="1">
    <location>
        <begin position="28"/>
        <end position="68"/>
    </location>
</feature>
<feature type="region of interest" description="Disordered" evidence="1">
    <location>
        <begin position="85"/>
        <end position="110"/>
    </location>
</feature>
<evidence type="ECO:0000313" key="2">
    <source>
        <dbReference type="EMBL" id="KAK6296072.1"/>
    </source>
</evidence>
<dbReference type="AlphaFoldDB" id="A0AAN8KP30"/>
<sequence length="144" mass="16221">MDENGWALPRATEDHHVECDAELTEQHAGLITKVEEPSSKCNNRPSPTLPLDQQDGEEPGPSTNSTRLWRGNLKVLTVLDQRFRSPNLALHGPETGDGTEEWTQTKDPPRYSQPCWMQLNNKLRKRKSIGLSCSIQRTAIHVVV</sequence>